<organism evidence="1 2">
    <name type="scientific">Amblyomma americanum</name>
    <name type="common">Lone star tick</name>
    <dbReference type="NCBI Taxonomy" id="6943"/>
    <lineage>
        <taxon>Eukaryota</taxon>
        <taxon>Metazoa</taxon>
        <taxon>Ecdysozoa</taxon>
        <taxon>Arthropoda</taxon>
        <taxon>Chelicerata</taxon>
        <taxon>Arachnida</taxon>
        <taxon>Acari</taxon>
        <taxon>Parasitiformes</taxon>
        <taxon>Ixodida</taxon>
        <taxon>Ixodoidea</taxon>
        <taxon>Ixodidae</taxon>
        <taxon>Amblyomminae</taxon>
        <taxon>Amblyomma</taxon>
    </lineage>
</organism>
<keyword evidence="2" id="KW-1185">Reference proteome</keyword>
<dbReference type="EMBL" id="JARKHS020001435">
    <property type="protein sequence ID" value="KAK8787797.1"/>
    <property type="molecule type" value="Genomic_DNA"/>
</dbReference>
<dbReference type="Proteomes" id="UP001321473">
    <property type="component" value="Unassembled WGS sequence"/>
</dbReference>
<name>A0AAQ4FKN6_AMBAM</name>
<comment type="caution">
    <text evidence="1">The sequence shown here is derived from an EMBL/GenBank/DDBJ whole genome shotgun (WGS) entry which is preliminary data.</text>
</comment>
<dbReference type="AlphaFoldDB" id="A0AAQ4FKN6"/>
<reference evidence="1 2" key="1">
    <citation type="journal article" date="2023" name="Arcadia Sci">
        <title>De novo assembly of a long-read Amblyomma americanum tick genome.</title>
        <authorList>
            <person name="Chou S."/>
            <person name="Poskanzer K.E."/>
            <person name="Rollins M."/>
            <person name="Thuy-Boun P.S."/>
        </authorList>
    </citation>
    <scope>NUCLEOTIDE SEQUENCE [LARGE SCALE GENOMIC DNA]</scope>
    <source>
        <strain evidence="1">F_SG_1</strain>
        <tissue evidence="1">Salivary glands</tissue>
    </source>
</reference>
<proteinExistence type="predicted"/>
<sequence length="222" mass="25032">MCRSLGYYPDLFVVHGHYVFSDNDADHCAVMPPTRYSSVDLPSVFYEEYKFDLASGPVTLRELQFKNASSRGLVSVTMKGRWTSPSAGEAFEFYSHCDTNRGLLSFGSYTEVCNHPSYAPQIRYKPDHYAVLTHHSSRPHAFAYDNEVGLGAKLCKVKSKVHDVSFGVAAYDVDFEDYVNECSSLNKFGPHSRLKALRKIVDYYKTLATDKFDEVSCTRVVG</sequence>
<gene>
    <name evidence="1" type="ORF">V5799_022427</name>
</gene>
<evidence type="ECO:0000313" key="1">
    <source>
        <dbReference type="EMBL" id="KAK8787797.1"/>
    </source>
</evidence>
<evidence type="ECO:0000313" key="2">
    <source>
        <dbReference type="Proteomes" id="UP001321473"/>
    </source>
</evidence>
<protein>
    <submittedName>
        <fullName evidence="1">Uncharacterized protein</fullName>
    </submittedName>
</protein>
<accession>A0AAQ4FKN6</accession>